<evidence type="ECO:0000256" key="3">
    <source>
        <dbReference type="ARBA" id="ARBA00022475"/>
    </source>
</evidence>
<sequence length="217" mass="24160">MELLPQFIAQFFDIILHLDKHLAVLVTQYGTWIYAILFLIIFCETGLVVTPFLPGDSLLFVAGALAATGGMDIQVLIAVLLSAAVIGDNVNYWIGRWVGGKVLHWGEHSRFFNRAAYDKTHVFYERYGGMTMTIARFIPLVRTFAPFVAGVARMTYPRYFAFDLLGGIIWVLSLTLAGYWFGNLPVVKSNLSLVILGIIAVSVMPMAVGWIRHKLSA</sequence>
<name>A0A497XJH1_9PROT</name>
<comment type="subcellular location">
    <subcellularLocation>
        <location evidence="1 7">Cell membrane</location>
        <topology evidence="1 7">Multi-pass membrane protein</topology>
    </subcellularLocation>
</comment>
<dbReference type="AlphaFoldDB" id="A0A497XJH1"/>
<evidence type="ECO:0000256" key="5">
    <source>
        <dbReference type="ARBA" id="ARBA00022989"/>
    </source>
</evidence>
<organism evidence="9 10">
    <name type="scientific">Sulfurisoma sediminicola</name>
    <dbReference type="NCBI Taxonomy" id="1381557"/>
    <lineage>
        <taxon>Bacteria</taxon>
        <taxon>Pseudomonadati</taxon>
        <taxon>Pseudomonadota</taxon>
        <taxon>Betaproteobacteria</taxon>
        <taxon>Nitrosomonadales</taxon>
        <taxon>Sterolibacteriaceae</taxon>
        <taxon>Sulfurisoma</taxon>
    </lineage>
</organism>
<evidence type="ECO:0000256" key="4">
    <source>
        <dbReference type="ARBA" id="ARBA00022692"/>
    </source>
</evidence>
<gene>
    <name evidence="9" type="ORF">DFR35_0046</name>
</gene>
<protein>
    <submittedName>
        <fullName evidence="9">Membrane-associated protein</fullName>
    </submittedName>
</protein>
<dbReference type="InterPro" id="IPR058127">
    <property type="entry name" value="DedA"/>
</dbReference>
<evidence type="ECO:0000256" key="6">
    <source>
        <dbReference type="ARBA" id="ARBA00023136"/>
    </source>
</evidence>
<feature type="transmembrane region" description="Helical" evidence="7">
    <location>
        <begin position="134"/>
        <end position="152"/>
    </location>
</feature>
<dbReference type="InterPro" id="IPR032818">
    <property type="entry name" value="DedA-like"/>
</dbReference>
<dbReference type="RefSeq" id="WP_121239490.1">
    <property type="nucleotide sequence ID" value="NZ_BHVV01000001.1"/>
</dbReference>
<dbReference type="NCBIfam" id="NF008102">
    <property type="entry name" value="PRK10847.1"/>
    <property type="match status" value="1"/>
</dbReference>
<keyword evidence="5 7" id="KW-1133">Transmembrane helix</keyword>
<feature type="domain" description="VTT" evidence="8">
    <location>
        <begin position="53"/>
        <end position="179"/>
    </location>
</feature>
<dbReference type="EMBL" id="RCCI01000004">
    <property type="protein sequence ID" value="RLJ67500.1"/>
    <property type="molecule type" value="Genomic_DNA"/>
</dbReference>
<reference evidence="9 10" key="1">
    <citation type="submission" date="2018-10" db="EMBL/GenBank/DDBJ databases">
        <title>Genomic Encyclopedia of Type Strains, Phase IV (KMG-IV): sequencing the most valuable type-strain genomes for metagenomic binning, comparative biology and taxonomic classification.</title>
        <authorList>
            <person name="Goeker M."/>
        </authorList>
    </citation>
    <scope>NUCLEOTIDE SEQUENCE [LARGE SCALE GENOMIC DNA]</scope>
    <source>
        <strain evidence="9 10">DSM 26916</strain>
    </source>
</reference>
<dbReference type="GO" id="GO:0005886">
    <property type="term" value="C:plasma membrane"/>
    <property type="evidence" value="ECO:0007669"/>
    <property type="project" value="UniProtKB-SubCell"/>
</dbReference>
<dbReference type="OrthoDB" id="9813426at2"/>
<evidence type="ECO:0000256" key="2">
    <source>
        <dbReference type="ARBA" id="ARBA00010792"/>
    </source>
</evidence>
<feature type="transmembrane region" description="Helical" evidence="7">
    <location>
        <begin position="159"/>
        <end position="181"/>
    </location>
</feature>
<accession>A0A497XJH1</accession>
<evidence type="ECO:0000256" key="7">
    <source>
        <dbReference type="RuleBase" id="RU367016"/>
    </source>
</evidence>
<dbReference type="PANTHER" id="PTHR30353:SF0">
    <property type="entry name" value="TRANSMEMBRANE PROTEIN"/>
    <property type="match status" value="1"/>
</dbReference>
<keyword evidence="6 7" id="KW-0472">Membrane</keyword>
<evidence type="ECO:0000313" key="9">
    <source>
        <dbReference type="EMBL" id="RLJ67500.1"/>
    </source>
</evidence>
<keyword evidence="4 7" id="KW-0812">Transmembrane</keyword>
<dbReference type="Pfam" id="PF09335">
    <property type="entry name" value="VTT_dom"/>
    <property type="match status" value="1"/>
</dbReference>
<keyword evidence="10" id="KW-1185">Reference proteome</keyword>
<comment type="caution">
    <text evidence="9">The sequence shown here is derived from an EMBL/GenBank/DDBJ whole genome shotgun (WGS) entry which is preliminary data.</text>
</comment>
<dbReference type="PANTHER" id="PTHR30353">
    <property type="entry name" value="INNER MEMBRANE PROTEIN DEDA-RELATED"/>
    <property type="match status" value="1"/>
</dbReference>
<evidence type="ECO:0000256" key="1">
    <source>
        <dbReference type="ARBA" id="ARBA00004651"/>
    </source>
</evidence>
<feature type="transmembrane region" description="Helical" evidence="7">
    <location>
        <begin position="60"/>
        <end position="86"/>
    </location>
</feature>
<dbReference type="InterPro" id="IPR032816">
    <property type="entry name" value="VTT_dom"/>
</dbReference>
<keyword evidence="3 7" id="KW-1003">Cell membrane</keyword>
<dbReference type="Proteomes" id="UP000268908">
    <property type="component" value="Unassembled WGS sequence"/>
</dbReference>
<feature type="transmembrane region" description="Helical" evidence="7">
    <location>
        <begin position="32"/>
        <end position="53"/>
    </location>
</feature>
<evidence type="ECO:0000259" key="8">
    <source>
        <dbReference type="Pfam" id="PF09335"/>
    </source>
</evidence>
<proteinExistence type="inferred from homology"/>
<feature type="transmembrane region" description="Helical" evidence="7">
    <location>
        <begin position="193"/>
        <end position="211"/>
    </location>
</feature>
<evidence type="ECO:0000313" key="10">
    <source>
        <dbReference type="Proteomes" id="UP000268908"/>
    </source>
</evidence>
<comment type="similarity">
    <text evidence="2 7">Belongs to the DedA family.</text>
</comment>